<dbReference type="Proteomes" id="UP000249061">
    <property type="component" value="Unassembled WGS sequence"/>
</dbReference>
<evidence type="ECO:0000313" key="2">
    <source>
        <dbReference type="EMBL" id="PZR13959.1"/>
    </source>
</evidence>
<dbReference type="SUPFAM" id="SSF49373">
    <property type="entry name" value="Invasin/intimin cell-adhesion fragments"/>
    <property type="match status" value="2"/>
</dbReference>
<dbReference type="InterPro" id="IPR008964">
    <property type="entry name" value="Invasin/intimin_cell_adhesion"/>
</dbReference>
<dbReference type="Gene3D" id="2.60.40.1080">
    <property type="match status" value="2"/>
</dbReference>
<dbReference type="EMBL" id="QFQP01000008">
    <property type="protein sequence ID" value="PZR13959.1"/>
    <property type="molecule type" value="Genomic_DNA"/>
</dbReference>
<sequence>MKAVASSTRRKSCYGARRMRTLAVAIVSIVLCSACEKIDYVELSPSEVVFKQPNNQQYMEARAMARNGVRAVKARVAWSVGDGAVAKVDSKGLVTPVGDGETEVIARVNDLEARVPVTVIYVDRIELEPKELTIKEGSEAVKIQVKAFRKNGKPITDRSTTLTAKDKAIVQIVGDGAILPLDPGTTTVDVQVDGARASLNVTVEADKTKK</sequence>
<dbReference type="Pfam" id="PF02368">
    <property type="entry name" value="Big_2"/>
    <property type="match status" value="1"/>
</dbReference>
<reference evidence="2 3" key="1">
    <citation type="submission" date="2017-08" db="EMBL/GenBank/DDBJ databases">
        <title>Infants hospitalized years apart are colonized by the same room-sourced microbial strains.</title>
        <authorList>
            <person name="Brooks B."/>
            <person name="Olm M.R."/>
            <person name="Firek B.A."/>
            <person name="Baker R."/>
            <person name="Thomas B.C."/>
            <person name="Morowitz M.J."/>
            <person name="Banfield J.F."/>
        </authorList>
    </citation>
    <scope>NUCLEOTIDE SEQUENCE [LARGE SCALE GENOMIC DNA]</scope>
    <source>
        <strain evidence="2">S2_003_000_R2_14</strain>
    </source>
</reference>
<evidence type="ECO:0000259" key="1">
    <source>
        <dbReference type="Pfam" id="PF02368"/>
    </source>
</evidence>
<gene>
    <name evidence="2" type="ORF">DI536_11595</name>
</gene>
<dbReference type="AlphaFoldDB" id="A0A2W5TEN1"/>
<organism evidence="2 3">
    <name type="scientific">Archangium gephyra</name>
    <dbReference type="NCBI Taxonomy" id="48"/>
    <lineage>
        <taxon>Bacteria</taxon>
        <taxon>Pseudomonadati</taxon>
        <taxon>Myxococcota</taxon>
        <taxon>Myxococcia</taxon>
        <taxon>Myxococcales</taxon>
        <taxon>Cystobacterineae</taxon>
        <taxon>Archangiaceae</taxon>
        <taxon>Archangium</taxon>
    </lineage>
</organism>
<protein>
    <recommendedName>
        <fullName evidence="1">BIG2 domain-containing protein</fullName>
    </recommendedName>
</protein>
<comment type="caution">
    <text evidence="2">The sequence shown here is derived from an EMBL/GenBank/DDBJ whole genome shotgun (WGS) entry which is preliminary data.</text>
</comment>
<evidence type="ECO:0000313" key="3">
    <source>
        <dbReference type="Proteomes" id="UP000249061"/>
    </source>
</evidence>
<dbReference type="InterPro" id="IPR003343">
    <property type="entry name" value="Big_2"/>
</dbReference>
<accession>A0A2W5TEN1</accession>
<name>A0A2W5TEN1_9BACT</name>
<proteinExistence type="predicted"/>
<feature type="domain" description="BIG2" evidence="1">
    <location>
        <begin position="40"/>
        <end position="119"/>
    </location>
</feature>